<dbReference type="GO" id="GO:0004034">
    <property type="term" value="F:aldose 1-epimerase activity"/>
    <property type="evidence" value="ECO:0007669"/>
    <property type="project" value="UniProtKB-EC"/>
</dbReference>
<feature type="active site" description="Proton donor" evidence="6">
    <location>
        <position position="175"/>
    </location>
</feature>
<sequence length="353" mass="38608">MEIFSYGTLDGLDVEGFRMSNSSGTSLTLMSYGARIVQLLVPDRDGNREDIVLGFDTLDAYVTSEAYHGAICGRYGNRIGGATFVLDGETHALSNNDGENHLHGGFQGFDRKNWIGTADHNANTVSFRATSPDGEEGFPGNLTVTVTYALNEDNSLDVTYHAVTDRATVVSLINHSYWNLAGEGRGDITEHVLTLNADHYIPTNSEVIPTGEIRSARQSKFDFTQPKAIGRDMSLSEEGRLGYRNDAANLGGYDATWVLSTDRTMKWAAKVVDPKSGRGFILSTTEPSLQFYTAAYLDEPIPGKSGRPYGRYSGLTLEPQNFPDAPNVPHFPSATLRPGDVYLSKQSYAFFAQ</sequence>
<feature type="binding site" evidence="7">
    <location>
        <position position="254"/>
    </location>
    <ligand>
        <name>beta-D-galactose</name>
        <dbReference type="ChEBI" id="CHEBI:27667"/>
    </ligand>
</feature>
<comment type="catalytic activity">
    <reaction evidence="5">
        <text>alpha-D-glucose = beta-D-glucose</text>
        <dbReference type="Rhea" id="RHEA:10264"/>
        <dbReference type="ChEBI" id="CHEBI:15903"/>
        <dbReference type="ChEBI" id="CHEBI:17925"/>
        <dbReference type="EC" id="5.1.3.3"/>
    </reaction>
</comment>
<evidence type="ECO:0000256" key="2">
    <source>
        <dbReference type="ARBA" id="ARBA00006206"/>
    </source>
</evidence>
<dbReference type="AlphaFoldDB" id="A0A8G2MM52"/>
<dbReference type="EMBL" id="SJLU01000022">
    <property type="protein sequence ID" value="TBX86685.1"/>
    <property type="molecule type" value="Genomic_DNA"/>
</dbReference>
<dbReference type="GO" id="GO:0030246">
    <property type="term" value="F:carbohydrate binding"/>
    <property type="evidence" value="ECO:0007669"/>
    <property type="project" value="InterPro"/>
</dbReference>
<evidence type="ECO:0000313" key="9">
    <source>
        <dbReference type="EMBL" id="TBX86685.1"/>
    </source>
</evidence>
<evidence type="ECO:0000256" key="6">
    <source>
        <dbReference type="PIRSR" id="PIRSR005096-1"/>
    </source>
</evidence>
<dbReference type="InterPro" id="IPR015443">
    <property type="entry name" value="Aldose_1-epimerase"/>
</dbReference>
<evidence type="ECO:0000256" key="3">
    <source>
        <dbReference type="ARBA" id="ARBA00023235"/>
    </source>
</evidence>
<dbReference type="InterPro" id="IPR008183">
    <property type="entry name" value="Aldose_1/G6P_1-epimerase"/>
</dbReference>
<dbReference type="EC" id="5.1.3.3" evidence="5"/>
<dbReference type="InterPro" id="IPR047215">
    <property type="entry name" value="Galactose_mutarotase-like"/>
</dbReference>
<protein>
    <recommendedName>
        <fullName evidence="5">Aldose 1-epimerase</fullName>
        <ecNumber evidence="5">5.1.3.3</ecNumber>
    </recommendedName>
</protein>
<dbReference type="InterPro" id="IPR011013">
    <property type="entry name" value="Gal_mutarotase_sf_dom"/>
</dbReference>
<evidence type="ECO:0000256" key="5">
    <source>
        <dbReference type="PIRNR" id="PIRNR005096"/>
    </source>
</evidence>
<feature type="binding site" evidence="8">
    <location>
        <begin position="175"/>
        <end position="177"/>
    </location>
    <ligand>
        <name>beta-D-galactose</name>
        <dbReference type="ChEBI" id="CHEBI:27667"/>
    </ligand>
</feature>
<dbReference type="GO" id="GO:0006006">
    <property type="term" value="P:glucose metabolic process"/>
    <property type="evidence" value="ECO:0007669"/>
    <property type="project" value="TreeGrafter"/>
</dbReference>
<dbReference type="InterPro" id="IPR014718">
    <property type="entry name" value="GH-type_carb-bd"/>
</dbReference>
<dbReference type="NCBIfam" id="NF008277">
    <property type="entry name" value="PRK11055.1"/>
    <property type="match status" value="1"/>
</dbReference>
<dbReference type="Gene3D" id="2.70.98.10">
    <property type="match status" value="1"/>
</dbReference>
<name>A0A8G2MM52_RHILV</name>
<evidence type="ECO:0000256" key="1">
    <source>
        <dbReference type="ARBA" id="ARBA00005028"/>
    </source>
</evidence>
<comment type="similarity">
    <text evidence="2 5">Belongs to the aldose epimerase family.</text>
</comment>
<feature type="binding site" evidence="8">
    <location>
        <begin position="77"/>
        <end position="78"/>
    </location>
    <ligand>
        <name>beta-D-galactose</name>
        <dbReference type="ChEBI" id="CHEBI:27667"/>
    </ligand>
</feature>
<evidence type="ECO:0000313" key="10">
    <source>
        <dbReference type="Proteomes" id="UP000291866"/>
    </source>
</evidence>
<dbReference type="RefSeq" id="WP_018493437.1">
    <property type="nucleotide sequence ID" value="NZ_WIDX01000019.1"/>
</dbReference>
<keyword evidence="4 5" id="KW-0119">Carbohydrate metabolism</keyword>
<dbReference type="Proteomes" id="UP000291866">
    <property type="component" value="Unassembled WGS sequence"/>
</dbReference>
<accession>A0A8G2MM52</accession>
<reference evidence="9 10" key="1">
    <citation type="submission" date="2019-02" db="EMBL/GenBank/DDBJ databases">
        <title>The competitiveness to form nodules shapes the capacities of Rhizobium leguminosarum sv viciae communities to promote symbiosis with specific hosts.</title>
        <authorList>
            <person name="Boivin S."/>
            <person name="Lepetit M."/>
        </authorList>
    </citation>
    <scope>NUCLEOTIDE SEQUENCE [LARGE SCALE GENOMIC DNA]</scope>
    <source>
        <strain evidence="9 10">SPF4F3</strain>
    </source>
</reference>
<dbReference type="PANTHER" id="PTHR10091">
    <property type="entry name" value="ALDOSE-1-EPIMERASE"/>
    <property type="match status" value="1"/>
</dbReference>
<gene>
    <name evidence="9" type="ORF">E0H31_31025</name>
</gene>
<dbReference type="UniPathway" id="UPA00242"/>
<comment type="caution">
    <text evidence="9">The sequence shown here is derived from an EMBL/GenBank/DDBJ whole genome shotgun (WGS) entry which is preliminary data.</text>
</comment>
<dbReference type="GO" id="GO:0033499">
    <property type="term" value="P:galactose catabolic process via UDP-galactose, Leloir pathway"/>
    <property type="evidence" value="ECO:0007669"/>
    <property type="project" value="TreeGrafter"/>
</dbReference>
<organism evidence="9 10">
    <name type="scientific">Rhizobium leguminosarum bv. viciae</name>
    <dbReference type="NCBI Taxonomy" id="387"/>
    <lineage>
        <taxon>Bacteria</taxon>
        <taxon>Pseudomonadati</taxon>
        <taxon>Pseudomonadota</taxon>
        <taxon>Alphaproteobacteria</taxon>
        <taxon>Hyphomicrobiales</taxon>
        <taxon>Rhizobiaceae</taxon>
        <taxon>Rhizobium/Agrobacterium group</taxon>
        <taxon>Rhizobium</taxon>
    </lineage>
</organism>
<comment type="pathway">
    <text evidence="1 5">Carbohydrate metabolism; hexose metabolism.</text>
</comment>
<keyword evidence="3 5" id="KW-0413">Isomerase</keyword>
<evidence type="ECO:0000256" key="7">
    <source>
        <dbReference type="PIRSR" id="PIRSR005096-2"/>
    </source>
</evidence>
<evidence type="ECO:0000256" key="8">
    <source>
        <dbReference type="PIRSR" id="PIRSR005096-3"/>
    </source>
</evidence>
<dbReference type="Pfam" id="PF01263">
    <property type="entry name" value="Aldose_epim"/>
    <property type="match status" value="1"/>
</dbReference>
<dbReference type="PANTHER" id="PTHR10091:SF0">
    <property type="entry name" value="GALACTOSE MUTAROTASE"/>
    <property type="match status" value="1"/>
</dbReference>
<evidence type="ECO:0000256" key="4">
    <source>
        <dbReference type="ARBA" id="ARBA00023277"/>
    </source>
</evidence>
<dbReference type="CDD" id="cd09019">
    <property type="entry name" value="galactose_mutarotase_like"/>
    <property type="match status" value="1"/>
</dbReference>
<dbReference type="PIRSF" id="PIRSF005096">
    <property type="entry name" value="GALM"/>
    <property type="match status" value="1"/>
</dbReference>
<feature type="active site" description="Proton acceptor" evidence="6">
    <location>
        <position position="318"/>
    </location>
</feature>
<dbReference type="SUPFAM" id="SSF74650">
    <property type="entry name" value="Galactose mutarotase-like"/>
    <property type="match status" value="1"/>
</dbReference>
<proteinExistence type="inferred from homology"/>